<evidence type="ECO:0000256" key="1">
    <source>
        <dbReference type="ARBA" id="ARBA00022801"/>
    </source>
</evidence>
<reference evidence="4 5" key="1">
    <citation type="submission" date="2017-06" db="EMBL/GenBank/DDBJ databases">
        <authorList>
            <person name="Kim H.J."/>
            <person name="Triplett B.A."/>
        </authorList>
    </citation>
    <scope>NUCLEOTIDE SEQUENCE [LARGE SCALE GENOMIC DNA]</scope>
    <source>
        <strain evidence="4">FRACA_ARgP5</strain>
    </source>
</reference>
<dbReference type="SUPFAM" id="SSF81606">
    <property type="entry name" value="PP2C-like"/>
    <property type="match status" value="1"/>
</dbReference>
<dbReference type="EMBL" id="FZMO01000179">
    <property type="protein sequence ID" value="SNQ48556.1"/>
    <property type="molecule type" value="Genomic_DNA"/>
</dbReference>
<dbReference type="GO" id="GO:0016791">
    <property type="term" value="F:phosphatase activity"/>
    <property type="evidence" value="ECO:0007669"/>
    <property type="project" value="TreeGrafter"/>
</dbReference>
<dbReference type="PANTHER" id="PTHR43156:SF2">
    <property type="entry name" value="STAGE II SPORULATION PROTEIN E"/>
    <property type="match status" value="1"/>
</dbReference>
<dbReference type="AlphaFoldDB" id="A0A2I2KSE5"/>
<organism evidence="4 5">
    <name type="scientific">Frankia canadensis</name>
    <dbReference type="NCBI Taxonomy" id="1836972"/>
    <lineage>
        <taxon>Bacteria</taxon>
        <taxon>Bacillati</taxon>
        <taxon>Actinomycetota</taxon>
        <taxon>Actinomycetes</taxon>
        <taxon>Frankiales</taxon>
        <taxon>Frankiaceae</taxon>
        <taxon>Frankia</taxon>
    </lineage>
</organism>
<gene>
    <name evidence="4" type="ORF">FRACA_260009</name>
</gene>
<dbReference type="PANTHER" id="PTHR43156">
    <property type="entry name" value="STAGE II SPORULATION PROTEIN E-RELATED"/>
    <property type="match status" value="1"/>
</dbReference>
<evidence type="ECO:0000259" key="3">
    <source>
        <dbReference type="SMART" id="SM00331"/>
    </source>
</evidence>
<keyword evidence="1" id="KW-0378">Hydrolase</keyword>
<dbReference type="SMART" id="SM00331">
    <property type="entry name" value="PP2C_SIG"/>
    <property type="match status" value="1"/>
</dbReference>
<dbReference type="Gene3D" id="3.60.40.10">
    <property type="entry name" value="PPM-type phosphatase domain"/>
    <property type="match status" value="1"/>
</dbReference>
<protein>
    <submittedName>
        <fullName evidence="4">SpoIIE-like protein with GAF domain</fullName>
    </submittedName>
</protein>
<feature type="region of interest" description="Disordered" evidence="2">
    <location>
        <begin position="23"/>
        <end position="42"/>
    </location>
</feature>
<proteinExistence type="predicted"/>
<dbReference type="Pfam" id="PF07228">
    <property type="entry name" value="SpoIIE"/>
    <property type="match status" value="1"/>
</dbReference>
<evidence type="ECO:0000313" key="5">
    <source>
        <dbReference type="Proteomes" id="UP000234331"/>
    </source>
</evidence>
<dbReference type="InterPro" id="IPR036457">
    <property type="entry name" value="PPM-type-like_dom_sf"/>
</dbReference>
<name>A0A2I2KSE5_9ACTN</name>
<accession>A0A2I2KSE5</accession>
<sequence length="309" mass="32811">MRARPRVDADTDEQLAHRLLTVPTQLPGEPTAVTPDGDRPLGGLLPARMSDVPGMQVAARSLPAADGRGALGDFYDMFPVRLSADTDARPHADRVQARCAPTGEGERWDAVIGDVSGHGSQAAMVAALARHTIRAVATAEKTPSQILDRLNTALLTQDPRNERFLTATYLMLFPRPGAVRVLLTSAGHMPALLRSPASSVRAVGHHGLPLGLFANAGLRNVRVTLRPGDTMLLYTDGVTEARQGREQYGEQRLRALLTAAGQLSAPDLVDAVEEDVLTFTGGSHTDDIAILALHALHALHATGLAGQIP</sequence>
<feature type="domain" description="PPM-type phosphatase" evidence="3">
    <location>
        <begin position="92"/>
        <end position="295"/>
    </location>
</feature>
<keyword evidence="5" id="KW-1185">Reference proteome</keyword>
<evidence type="ECO:0000256" key="2">
    <source>
        <dbReference type="SAM" id="MobiDB-lite"/>
    </source>
</evidence>
<evidence type="ECO:0000313" key="4">
    <source>
        <dbReference type="EMBL" id="SNQ48556.1"/>
    </source>
</evidence>
<dbReference type="InterPro" id="IPR001932">
    <property type="entry name" value="PPM-type_phosphatase-like_dom"/>
</dbReference>
<dbReference type="OrthoDB" id="5241041at2"/>
<dbReference type="InterPro" id="IPR052016">
    <property type="entry name" value="Bact_Sigma-Reg"/>
</dbReference>
<dbReference type="Proteomes" id="UP000234331">
    <property type="component" value="Unassembled WGS sequence"/>
</dbReference>